<dbReference type="InterPro" id="IPR054058">
    <property type="entry name" value="HTH_67"/>
</dbReference>
<name>A0A6J4VTD5_9BACT</name>
<organism evidence="1">
    <name type="scientific">uncultured Thermomicrobiales bacterium</name>
    <dbReference type="NCBI Taxonomy" id="1645740"/>
    <lineage>
        <taxon>Bacteria</taxon>
        <taxon>Pseudomonadati</taxon>
        <taxon>Thermomicrobiota</taxon>
        <taxon>Thermomicrobia</taxon>
        <taxon>Thermomicrobiales</taxon>
        <taxon>environmental samples</taxon>
    </lineage>
</organism>
<dbReference type="AlphaFoldDB" id="A0A6J4VTD5"/>
<proteinExistence type="predicted"/>
<sequence length="311" mass="33538">MSGNTPRVAIRTPHALLPLFPQFLRRRRRGYGGVPALLRETGLSRPALFLLVHVAEQGPAGGTIDSLRPGAPYSTCDLHLGWLDEAIAGGFLERDPADHFHLTTSGTALVTRLETEATASLAGLQPLPAAELARLADEFATIAAGLDEAAGGPEAHLRYAPRLAALAPASAAAPLVRLERAIFALWLARDDAHIGAWQAARFPAPHLAILTQLWHGEVDSLAGLIVALGETHESATIAELVEELGEQGYVEWRSGALQPTRAGYNVREAIESDTDELYFRQWPPLDADTLNWLHDALVRLIAALPDEERPA</sequence>
<accession>A0A6J4VTD5</accession>
<evidence type="ECO:0000313" key="1">
    <source>
        <dbReference type="EMBL" id="CAA9587580.1"/>
    </source>
</evidence>
<dbReference type="Pfam" id="PF21863">
    <property type="entry name" value="HTH_67"/>
    <property type="match status" value="1"/>
</dbReference>
<gene>
    <name evidence="1" type="ORF">AVDCRST_MAG18-4161</name>
</gene>
<dbReference type="EMBL" id="CADCWN010000331">
    <property type="protein sequence ID" value="CAA9587580.1"/>
    <property type="molecule type" value="Genomic_DNA"/>
</dbReference>
<reference evidence="1" key="1">
    <citation type="submission" date="2020-02" db="EMBL/GenBank/DDBJ databases">
        <authorList>
            <person name="Meier V. D."/>
        </authorList>
    </citation>
    <scope>NUCLEOTIDE SEQUENCE</scope>
    <source>
        <strain evidence="1">AVDCRST_MAG18</strain>
    </source>
</reference>
<dbReference type="InterPro" id="IPR036390">
    <property type="entry name" value="WH_DNA-bd_sf"/>
</dbReference>
<protein>
    <submittedName>
        <fullName evidence="1">Uncharacterized protein</fullName>
    </submittedName>
</protein>
<dbReference type="SUPFAM" id="SSF46785">
    <property type="entry name" value="Winged helix' DNA-binding domain"/>
    <property type="match status" value="1"/>
</dbReference>